<keyword evidence="8" id="KW-0479">Metal-binding</keyword>
<proteinExistence type="predicted"/>
<evidence type="ECO:0000256" key="8">
    <source>
        <dbReference type="PROSITE-ProRule" id="PRU00047"/>
    </source>
</evidence>
<dbReference type="Gene3D" id="1.10.340.70">
    <property type="match status" value="1"/>
</dbReference>
<dbReference type="Proteomes" id="UP000283509">
    <property type="component" value="Unassembled WGS sequence"/>
</dbReference>
<evidence type="ECO:0000313" key="13">
    <source>
        <dbReference type="Proteomes" id="UP000283509"/>
    </source>
</evidence>
<keyword evidence="13" id="KW-1185">Reference proteome</keyword>
<dbReference type="InterPro" id="IPR036397">
    <property type="entry name" value="RNaseH_sf"/>
</dbReference>
<dbReference type="GO" id="GO:0003676">
    <property type="term" value="F:nucleic acid binding"/>
    <property type="evidence" value="ECO:0007669"/>
    <property type="project" value="InterPro"/>
</dbReference>
<dbReference type="EMBL" id="QCYY01000163">
    <property type="protein sequence ID" value="ROT85864.1"/>
    <property type="molecule type" value="Genomic_DNA"/>
</dbReference>
<evidence type="ECO:0000256" key="6">
    <source>
        <dbReference type="ARBA" id="ARBA00022801"/>
    </source>
</evidence>
<dbReference type="InterPro" id="IPR043502">
    <property type="entry name" value="DNA/RNA_pol_sf"/>
</dbReference>
<accession>A0A3R7MMR1</accession>
<keyword evidence="7" id="KW-0695">RNA-directed DNA polymerase</keyword>
<evidence type="ECO:0000256" key="5">
    <source>
        <dbReference type="ARBA" id="ARBA00022759"/>
    </source>
</evidence>
<keyword evidence="2" id="KW-0808">Transferase</keyword>
<dbReference type="InterPro" id="IPR001584">
    <property type="entry name" value="Integrase_cat-core"/>
</dbReference>
<dbReference type="SUPFAM" id="SSF56672">
    <property type="entry name" value="DNA/RNA polymerases"/>
    <property type="match status" value="1"/>
</dbReference>
<evidence type="ECO:0000256" key="3">
    <source>
        <dbReference type="ARBA" id="ARBA00022695"/>
    </source>
</evidence>
<evidence type="ECO:0000259" key="11">
    <source>
        <dbReference type="PROSITE" id="PS50994"/>
    </source>
</evidence>
<evidence type="ECO:0000256" key="9">
    <source>
        <dbReference type="SAM" id="MobiDB-lite"/>
    </source>
</evidence>
<reference evidence="12 13" key="1">
    <citation type="submission" date="2018-04" db="EMBL/GenBank/DDBJ databases">
        <authorList>
            <person name="Zhang X."/>
            <person name="Yuan J."/>
            <person name="Li F."/>
            <person name="Xiang J."/>
        </authorList>
    </citation>
    <scope>NUCLEOTIDE SEQUENCE [LARGE SCALE GENOMIC DNA]</scope>
    <source>
        <tissue evidence="12">Muscle</tissue>
    </source>
</reference>
<feature type="domain" description="Integrase catalytic" evidence="11">
    <location>
        <begin position="691"/>
        <end position="848"/>
    </location>
</feature>
<dbReference type="GO" id="GO:0015074">
    <property type="term" value="P:DNA integration"/>
    <property type="evidence" value="ECO:0007669"/>
    <property type="project" value="InterPro"/>
</dbReference>
<dbReference type="GO" id="GO:0004519">
    <property type="term" value="F:endonuclease activity"/>
    <property type="evidence" value="ECO:0007669"/>
    <property type="project" value="UniProtKB-KW"/>
</dbReference>
<dbReference type="Pfam" id="PF17917">
    <property type="entry name" value="RT_RNaseH"/>
    <property type="match status" value="1"/>
</dbReference>
<dbReference type="InterPro" id="IPR041588">
    <property type="entry name" value="Integrase_H2C2"/>
</dbReference>
<organism evidence="12 13">
    <name type="scientific">Penaeus vannamei</name>
    <name type="common">Whiteleg shrimp</name>
    <name type="synonym">Litopenaeus vannamei</name>
    <dbReference type="NCBI Taxonomy" id="6689"/>
    <lineage>
        <taxon>Eukaryota</taxon>
        <taxon>Metazoa</taxon>
        <taxon>Ecdysozoa</taxon>
        <taxon>Arthropoda</taxon>
        <taxon>Crustacea</taxon>
        <taxon>Multicrustacea</taxon>
        <taxon>Malacostraca</taxon>
        <taxon>Eumalacostraca</taxon>
        <taxon>Eucarida</taxon>
        <taxon>Decapoda</taxon>
        <taxon>Dendrobranchiata</taxon>
        <taxon>Penaeoidea</taxon>
        <taxon>Penaeidae</taxon>
        <taxon>Penaeus</taxon>
    </lineage>
</organism>
<dbReference type="InterPro" id="IPR001878">
    <property type="entry name" value="Znf_CCHC"/>
</dbReference>
<dbReference type="PROSITE" id="PS50158">
    <property type="entry name" value="ZF_CCHC"/>
    <property type="match status" value="1"/>
</dbReference>
<dbReference type="GO" id="GO:0016787">
    <property type="term" value="F:hydrolase activity"/>
    <property type="evidence" value="ECO:0007669"/>
    <property type="project" value="UniProtKB-KW"/>
</dbReference>
<keyword evidence="3" id="KW-0548">Nucleotidyltransferase</keyword>
<dbReference type="Gene3D" id="3.30.420.10">
    <property type="entry name" value="Ribonuclease H-like superfamily/Ribonuclease H"/>
    <property type="match status" value="1"/>
</dbReference>
<dbReference type="InterPro" id="IPR041373">
    <property type="entry name" value="RT_RNaseH"/>
</dbReference>
<keyword evidence="5" id="KW-0255">Endonuclease</keyword>
<feature type="domain" description="CCHC-type" evidence="10">
    <location>
        <begin position="231"/>
        <end position="245"/>
    </location>
</feature>
<evidence type="ECO:0000259" key="10">
    <source>
        <dbReference type="PROSITE" id="PS50158"/>
    </source>
</evidence>
<dbReference type="GO" id="GO:0003964">
    <property type="term" value="F:RNA-directed DNA polymerase activity"/>
    <property type="evidence" value="ECO:0007669"/>
    <property type="project" value="UniProtKB-KW"/>
</dbReference>
<keyword evidence="8" id="KW-0863">Zinc-finger</keyword>
<evidence type="ECO:0000256" key="7">
    <source>
        <dbReference type="ARBA" id="ARBA00022918"/>
    </source>
</evidence>
<dbReference type="PANTHER" id="PTHR37984:SF7">
    <property type="entry name" value="INTEGRASE CATALYTIC DOMAIN-CONTAINING PROTEIN"/>
    <property type="match status" value="1"/>
</dbReference>
<dbReference type="SUPFAM" id="SSF53098">
    <property type="entry name" value="Ribonuclease H-like"/>
    <property type="match status" value="1"/>
</dbReference>
<dbReference type="InterPro" id="IPR012337">
    <property type="entry name" value="RNaseH-like_sf"/>
</dbReference>
<gene>
    <name evidence="12" type="ORF">C7M84_004778</name>
</gene>
<dbReference type="PROSITE" id="PS50994">
    <property type="entry name" value="INTEGRASE"/>
    <property type="match status" value="1"/>
</dbReference>
<dbReference type="GO" id="GO:0042575">
    <property type="term" value="C:DNA polymerase complex"/>
    <property type="evidence" value="ECO:0007669"/>
    <property type="project" value="UniProtKB-ARBA"/>
</dbReference>
<dbReference type="EC" id="2.7.7.49" evidence="1"/>
<dbReference type="GO" id="GO:0008270">
    <property type="term" value="F:zinc ion binding"/>
    <property type="evidence" value="ECO:0007669"/>
    <property type="project" value="UniProtKB-KW"/>
</dbReference>
<protein>
    <recommendedName>
        <fullName evidence="1">RNA-directed DNA polymerase</fullName>
        <ecNumber evidence="1">2.7.7.49</ecNumber>
    </recommendedName>
</protein>
<evidence type="ECO:0000256" key="2">
    <source>
        <dbReference type="ARBA" id="ARBA00022679"/>
    </source>
</evidence>
<feature type="region of interest" description="Disordered" evidence="9">
    <location>
        <begin position="166"/>
        <end position="203"/>
    </location>
</feature>
<comment type="caution">
    <text evidence="12">The sequence shown here is derived from an EMBL/GenBank/DDBJ whole genome shotgun (WGS) entry which is preliminary data.</text>
</comment>
<sequence length="867" mass="95314">MSPSAFESWAVSVEDYGNICGWMPPLAASYVRLQCSGEVQQRIDARVNRHEFRLLSTTPAVDTVRSVVIGPRCVVGAWSDFFTYLQAPSDTICAYVSKCRAMAGECKFQCPKCRCDRSMKAEVLRCIPRLESVNDIIRTCEVIESAEKAAGRSAVGNVASVLATQDPVMKSPSPSPDPTHIEVAASGASRRPNDQQSSRYTGARRGRKRCRRCGDSDCRGDRQCRAFGVVCRSCGLKGHFWRQCPTLTPKGSAVTSSAVTVGSVDTLASLPVIVVCGNLLAKCSTMAVADTGAQVSMAGHTLLNNLGILQHQLQPAPVAVNHVAGGGVRLLGSLICQLVVGPVTTNERIFFANGVERLYLSLGACKSLCLVPPEFPCHSVSICSVAPLDIPQQGPRQEHYGVHNAYPAHFNRCLCMVWFGQPSGTIPGSGPHHGALRELLKKPVAKSVYWDEQLQAIFSSAKDTIGQLAAAGKNYSTSEGEALAIAWCLKKARLFLLGCRNLTFITDHKALTRIFGDKELKDINKPSGVDEADDELVCATIVAAASEAVEGDGGRVVDIQQVEEEAAKDEEYRLLHECVSNEGWTDRKDMEPLALRPYFRMRRHLSCQGNLILYTNDEKQPRLVIPMALRRTVLTNLHAGHQGRDSMLRRACQSVYWPCIDAEVEQKRHQCQVCETCAPSNPAETLMPTPSPQYPFQQVVADLFELNGQNYIAYADRLTGWLEVEHLPGDTTSACLIVVFRRWFRRFGIPEELSCDGGTNLISQESRSFFDAWCVRLRISSAHYPHGRAEVAVKSLRGGKMKSLDTAAKALMQYLNTPLQNSNASPAQLLTGRQLRDAIPVDSSNYRVSEQWSRLLRSRERALQQLG</sequence>
<dbReference type="Pfam" id="PF17921">
    <property type="entry name" value="Integrase_H2C2"/>
    <property type="match status" value="1"/>
</dbReference>
<keyword evidence="8" id="KW-0862">Zinc</keyword>
<keyword evidence="6" id="KW-0378">Hydrolase</keyword>
<dbReference type="OrthoDB" id="10393353at2759"/>
<dbReference type="PANTHER" id="PTHR37984">
    <property type="entry name" value="PROTEIN CBG26694"/>
    <property type="match status" value="1"/>
</dbReference>
<evidence type="ECO:0000256" key="1">
    <source>
        <dbReference type="ARBA" id="ARBA00012493"/>
    </source>
</evidence>
<reference evidence="12 13" key="2">
    <citation type="submission" date="2019-01" db="EMBL/GenBank/DDBJ databases">
        <title>The decoding of complex shrimp genome reveals the adaptation for benthos swimmer, frequently molting mechanism and breeding impact on genome.</title>
        <authorList>
            <person name="Sun Y."/>
            <person name="Gao Y."/>
            <person name="Yu Y."/>
        </authorList>
    </citation>
    <scope>NUCLEOTIDE SEQUENCE [LARGE SCALE GENOMIC DNA]</scope>
    <source>
        <tissue evidence="12">Muscle</tissue>
    </source>
</reference>
<dbReference type="AlphaFoldDB" id="A0A3R7MMR1"/>
<dbReference type="InterPro" id="IPR050951">
    <property type="entry name" value="Retrovirus_Pol_polyprotein"/>
</dbReference>
<evidence type="ECO:0000256" key="4">
    <source>
        <dbReference type="ARBA" id="ARBA00022722"/>
    </source>
</evidence>
<name>A0A3R7MMR1_PENVA</name>
<evidence type="ECO:0000313" key="12">
    <source>
        <dbReference type="EMBL" id="ROT85864.1"/>
    </source>
</evidence>
<keyword evidence="4" id="KW-0540">Nuclease</keyword>